<feature type="transmembrane region" description="Helical" evidence="1">
    <location>
        <begin position="106"/>
        <end position="125"/>
    </location>
</feature>
<reference evidence="2 3" key="1">
    <citation type="submission" date="2018-03" db="EMBL/GenBank/DDBJ databases">
        <title>Genomic Encyclopedia of Archaeal and Bacterial Type Strains, Phase II (KMG-II): from individual species to whole genera.</title>
        <authorList>
            <person name="Goeker M."/>
        </authorList>
    </citation>
    <scope>NUCLEOTIDE SEQUENCE [LARGE SCALE GENOMIC DNA]</scope>
    <source>
        <strain evidence="2 3">DSM 44889</strain>
    </source>
</reference>
<comment type="caution">
    <text evidence="2">The sequence shown here is derived from an EMBL/GenBank/DDBJ whole genome shotgun (WGS) entry which is preliminary data.</text>
</comment>
<keyword evidence="1" id="KW-0812">Transmembrane</keyword>
<keyword evidence="3" id="KW-1185">Reference proteome</keyword>
<name>A0A316A2G4_9ACTN</name>
<evidence type="ECO:0000313" key="2">
    <source>
        <dbReference type="EMBL" id="PWJ51783.1"/>
    </source>
</evidence>
<feature type="transmembrane region" description="Helical" evidence="1">
    <location>
        <begin position="47"/>
        <end position="69"/>
    </location>
</feature>
<evidence type="ECO:0000313" key="3">
    <source>
        <dbReference type="Proteomes" id="UP000245469"/>
    </source>
</evidence>
<gene>
    <name evidence="2" type="ORF">BXY45_12061</name>
</gene>
<keyword evidence="1" id="KW-0472">Membrane</keyword>
<feature type="transmembrane region" description="Helical" evidence="1">
    <location>
        <begin position="163"/>
        <end position="182"/>
    </location>
</feature>
<dbReference type="AlphaFoldDB" id="A0A316A2G4"/>
<feature type="transmembrane region" description="Helical" evidence="1">
    <location>
        <begin position="76"/>
        <end position="100"/>
    </location>
</feature>
<feature type="transmembrane region" description="Helical" evidence="1">
    <location>
        <begin position="137"/>
        <end position="157"/>
    </location>
</feature>
<keyword evidence="1" id="KW-1133">Transmembrane helix</keyword>
<protein>
    <submittedName>
        <fullName evidence="2">Uncharacterized protein</fullName>
    </submittedName>
</protein>
<dbReference type="Proteomes" id="UP000245469">
    <property type="component" value="Unassembled WGS sequence"/>
</dbReference>
<accession>A0A316A2G4</accession>
<sequence>METEQKKPVPVGAGRTSGKQWAAWMAGTLAFPVAGLAGRALSGPVDGVGPALIGGLVTGAVIGTAQGALSPRLPLLPWAAATAAGVSAGLAAGSAAVGYGTSLGELATMGAITGVVTGAAQAVALGGRLPGWRRLAWPVATSGIFAAGWTVTTLFGIDVERQYTTFGATGALVATALTGLLVQTLPAGTSTAEVERNAR</sequence>
<organism evidence="2 3">
    <name type="scientific">Quadrisphaera granulorum</name>
    <dbReference type="NCBI Taxonomy" id="317664"/>
    <lineage>
        <taxon>Bacteria</taxon>
        <taxon>Bacillati</taxon>
        <taxon>Actinomycetota</taxon>
        <taxon>Actinomycetes</taxon>
        <taxon>Kineosporiales</taxon>
        <taxon>Kineosporiaceae</taxon>
        <taxon>Quadrisphaera</taxon>
    </lineage>
</organism>
<evidence type="ECO:0000256" key="1">
    <source>
        <dbReference type="SAM" id="Phobius"/>
    </source>
</evidence>
<proteinExistence type="predicted"/>
<feature type="transmembrane region" description="Helical" evidence="1">
    <location>
        <begin position="21"/>
        <end position="41"/>
    </location>
</feature>
<dbReference type="EMBL" id="QGDQ01000020">
    <property type="protein sequence ID" value="PWJ51783.1"/>
    <property type="molecule type" value="Genomic_DNA"/>
</dbReference>